<dbReference type="HOGENOM" id="CLU_749595_0_0_11"/>
<dbReference type="PANTHER" id="PTHR22600">
    <property type="entry name" value="BETA-HEXOSAMINIDASE"/>
    <property type="match status" value="1"/>
</dbReference>
<name>F6FSS3_ISOV2</name>
<dbReference type="RefSeq" id="WP_013839626.1">
    <property type="nucleotide sequence ID" value="NC_015588.1"/>
</dbReference>
<evidence type="ECO:0000259" key="6">
    <source>
        <dbReference type="Pfam" id="PF00728"/>
    </source>
</evidence>
<feature type="domain" description="Glycoside hydrolase family 20 catalytic" evidence="6">
    <location>
        <begin position="186"/>
        <end position="352"/>
    </location>
</feature>
<keyword evidence="9" id="KW-1185">Reference proteome</keyword>
<dbReference type="GO" id="GO:0016020">
    <property type="term" value="C:membrane"/>
    <property type="evidence" value="ECO:0007669"/>
    <property type="project" value="TreeGrafter"/>
</dbReference>
<dbReference type="PRINTS" id="PR00738">
    <property type="entry name" value="GLHYDRLASE20"/>
</dbReference>
<dbReference type="STRING" id="743718.Isova_2527"/>
<dbReference type="Pfam" id="PF02838">
    <property type="entry name" value="Glyco_hydro_20b"/>
    <property type="match status" value="1"/>
</dbReference>
<dbReference type="Proteomes" id="UP000009236">
    <property type="component" value="Chromosome"/>
</dbReference>
<dbReference type="SUPFAM" id="SSF51445">
    <property type="entry name" value="(Trans)glycosidases"/>
    <property type="match status" value="1"/>
</dbReference>
<keyword evidence="5" id="KW-0326">Glycosidase</keyword>
<evidence type="ECO:0000259" key="7">
    <source>
        <dbReference type="Pfam" id="PF02838"/>
    </source>
</evidence>
<sequence>MSLAVTDVPHRGPADPRPLPIVPWPVAVEPLDGPGPVLDAVRLDAPDPRLGALAAEQLAAAGVRVDDAAPVGVTLRLDAAAGPPGSRSDERYTLRVSADGVVAVAPERVGLLHAVRVLRQLVGTDGVAPAVVVHDAPRYRWRGLMVDVVRHFFGPADLRAVVDLAGALRLRVLAHEGTEVGISRLWFDNPATEPFLRDVIGDVARLTDGPYVHVGGDEVLTMDSDEYTRFVELACRVVREAGKTPVAWQEAAHARLEAGTLLQYWDPRVDAEPFVTAAAAGVRFVMSPGNRAYLDMKYTPEHPLGLQWAGFVELRDAYDWEPTEVVPELPADAVEGVSAAVWTETLATRDEVGLPPDAAGQLVVLALWA</sequence>
<dbReference type="GO" id="GO:0030203">
    <property type="term" value="P:glycosaminoglycan metabolic process"/>
    <property type="evidence" value="ECO:0007669"/>
    <property type="project" value="TreeGrafter"/>
</dbReference>
<dbReference type="InterPro" id="IPR017853">
    <property type="entry name" value="GH"/>
</dbReference>
<gene>
    <name evidence="8" type="ordered locus">Isova_2527</name>
</gene>
<dbReference type="InterPro" id="IPR025705">
    <property type="entry name" value="Beta_hexosaminidase_sua/sub"/>
</dbReference>
<evidence type="ECO:0000313" key="9">
    <source>
        <dbReference type="Proteomes" id="UP000009236"/>
    </source>
</evidence>
<proteinExistence type="inferred from homology"/>
<dbReference type="eggNOG" id="COG3525">
    <property type="taxonomic scope" value="Bacteria"/>
</dbReference>
<dbReference type="SUPFAM" id="SSF55545">
    <property type="entry name" value="beta-N-acetylhexosaminidase-like domain"/>
    <property type="match status" value="1"/>
</dbReference>
<feature type="domain" description="Beta-hexosaminidase bacterial type N-terminal" evidence="7">
    <location>
        <begin position="20"/>
        <end position="136"/>
    </location>
</feature>
<dbReference type="GO" id="GO:0005975">
    <property type="term" value="P:carbohydrate metabolic process"/>
    <property type="evidence" value="ECO:0007669"/>
    <property type="project" value="InterPro"/>
</dbReference>
<feature type="domain" description="Glycoside hydrolase family 20 catalytic" evidence="6">
    <location>
        <begin position="139"/>
        <end position="173"/>
    </location>
</feature>
<protein>
    <recommendedName>
        <fullName evidence="3">beta-N-acetylhexosaminidase</fullName>
        <ecNumber evidence="3">3.2.1.52</ecNumber>
    </recommendedName>
</protein>
<accession>F6FSS3</accession>
<dbReference type="InterPro" id="IPR015882">
    <property type="entry name" value="HEX_bac_N"/>
</dbReference>
<dbReference type="KEGG" id="iva:Isova_2527"/>
<evidence type="ECO:0000256" key="3">
    <source>
        <dbReference type="ARBA" id="ARBA00012663"/>
    </source>
</evidence>
<evidence type="ECO:0000256" key="2">
    <source>
        <dbReference type="ARBA" id="ARBA00006285"/>
    </source>
</evidence>
<dbReference type="EMBL" id="CP002810">
    <property type="protein sequence ID" value="AEG45235.1"/>
    <property type="molecule type" value="Genomic_DNA"/>
</dbReference>
<comment type="similarity">
    <text evidence="2">Belongs to the glycosyl hydrolase 20 family.</text>
</comment>
<reference evidence="8 9" key="1">
    <citation type="submission" date="2011-05" db="EMBL/GenBank/DDBJ databases">
        <title>Complete sequence of Isoptericola variabilis 225.</title>
        <authorList>
            <consortium name="US DOE Joint Genome Institute"/>
            <person name="Lucas S."/>
            <person name="Han J."/>
            <person name="Lapidus A."/>
            <person name="Cheng J.-F."/>
            <person name="Goodwin L."/>
            <person name="Pitluck S."/>
            <person name="Peters L."/>
            <person name="Mikhailova N."/>
            <person name="Zeytun A."/>
            <person name="Han C."/>
            <person name="Tapia R."/>
            <person name="Land M."/>
            <person name="Hauser L."/>
            <person name="Kyrpides N."/>
            <person name="Ivanova N."/>
            <person name="Pagani I."/>
            <person name="Siebers A."/>
            <person name="Allgaier M."/>
            <person name="Thelen M."/>
            <person name="Hugenholtz P."/>
            <person name="Gladden J."/>
            <person name="Woyke T."/>
        </authorList>
    </citation>
    <scope>NUCLEOTIDE SEQUENCE [LARGE SCALE GENOMIC DNA]</scope>
    <source>
        <strain evidence="9">225</strain>
    </source>
</reference>
<evidence type="ECO:0000256" key="4">
    <source>
        <dbReference type="ARBA" id="ARBA00022801"/>
    </source>
</evidence>
<dbReference type="InterPro" id="IPR029018">
    <property type="entry name" value="Hex-like_dom2"/>
</dbReference>
<organism evidence="9">
    <name type="scientific">Isoptericola variabilis (strain 225)</name>
    <dbReference type="NCBI Taxonomy" id="743718"/>
    <lineage>
        <taxon>Bacteria</taxon>
        <taxon>Bacillati</taxon>
        <taxon>Actinomycetota</taxon>
        <taxon>Actinomycetes</taxon>
        <taxon>Micrococcales</taxon>
        <taxon>Promicromonosporaceae</taxon>
        <taxon>Isoptericola</taxon>
    </lineage>
</organism>
<dbReference type="GO" id="GO:0004563">
    <property type="term" value="F:beta-N-acetylhexosaminidase activity"/>
    <property type="evidence" value="ECO:0007669"/>
    <property type="project" value="UniProtKB-EC"/>
</dbReference>
<comment type="catalytic activity">
    <reaction evidence="1">
        <text>Hydrolysis of terminal non-reducing N-acetyl-D-hexosamine residues in N-acetyl-beta-D-hexosaminides.</text>
        <dbReference type="EC" id="3.2.1.52"/>
    </reaction>
</comment>
<keyword evidence="4 8" id="KW-0378">Hydrolase</keyword>
<dbReference type="Gene3D" id="3.20.20.80">
    <property type="entry name" value="Glycosidases"/>
    <property type="match status" value="2"/>
</dbReference>
<evidence type="ECO:0000256" key="1">
    <source>
        <dbReference type="ARBA" id="ARBA00001231"/>
    </source>
</evidence>
<dbReference type="EC" id="3.2.1.52" evidence="3"/>
<dbReference type="Gene3D" id="3.30.379.10">
    <property type="entry name" value="Chitobiase/beta-hexosaminidase domain 2-like"/>
    <property type="match status" value="1"/>
</dbReference>
<dbReference type="AlphaFoldDB" id="F6FSS3"/>
<evidence type="ECO:0000256" key="5">
    <source>
        <dbReference type="ARBA" id="ARBA00023295"/>
    </source>
</evidence>
<dbReference type="PANTHER" id="PTHR22600:SF57">
    <property type="entry name" value="BETA-N-ACETYLHEXOSAMINIDASE"/>
    <property type="match status" value="1"/>
</dbReference>
<evidence type="ECO:0000313" key="8">
    <source>
        <dbReference type="EMBL" id="AEG45235.1"/>
    </source>
</evidence>
<dbReference type="InterPro" id="IPR015883">
    <property type="entry name" value="Glyco_hydro_20_cat"/>
</dbReference>
<dbReference type="Pfam" id="PF00728">
    <property type="entry name" value="Glyco_hydro_20"/>
    <property type="match status" value="2"/>
</dbReference>